<sequence>MELTYTLQELPEIAGKVLSAATTKTLLFYGEMGVGKTTFINVLAKKLGVSEVMGSPTFSIVNEYELANDLLYHFDCYRIETEDEALDIGIEDYLDSGHWCFIEWPERIESLLPKDTTRIQLTKNQNGSRTVYIESL</sequence>
<dbReference type="InterPro" id="IPR003442">
    <property type="entry name" value="T6A_TsaE"/>
</dbReference>
<evidence type="ECO:0000256" key="4">
    <source>
        <dbReference type="ARBA" id="ARBA00022490"/>
    </source>
</evidence>
<dbReference type="NCBIfam" id="TIGR00150">
    <property type="entry name" value="T6A_YjeE"/>
    <property type="match status" value="1"/>
</dbReference>
<evidence type="ECO:0000256" key="1">
    <source>
        <dbReference type="ARBA" id="ARBA00004496"/>
    </source>
</evidence>
<accession>A0A6G6GIE4</accession>
<evidence type="ECO:0000256" key="5">
    <source>
        <dbReference type="ARBA" id="ARBA00022694"/>
    </source>
</evidence>
<dbReference type="RefSeq" id="WP_164678352.1">
    <property type="nucleotide sequence ID" value="NZ_CP049057.1"/>
</dbReference>
<evidence type="ECO:0000256" key="10">
    <source>
        <dbReference type="ARBA" id="ARBA00032441"/>
    </source>
</evidence>
<keyword evidence="7" id="KW-0547">Nucleotide-binding</keyword>
<organism evidence="11 12">
    <name type="scientific">Rasiella rasia</name>
    <dbReference type="NCBI Taxonomy" id="2744027"/>
    <lineage>
        <taxon>Bacteria</taxon>
        <taxon>Pseudomonadati</taxon>
        <taxon>Bacteroidota</taxon>
        <taxon>Flavobacteriia</taxon>
        <taxon>Flavobacteriales</taxon>
        <taxon>Flavobacteriaceae</taxon>
        <taxon>Rasiella</taxon>
    </lineage>
</organism>
<evidence type="ECO:0000313" key="11">
    <source>
        <dbReference type="EMBL" id="QIE58345.1"/>
    </source>
</evidence>
<evidence type="ECO:0000256" key="2">
    <source>
        <dbReference type="ARBA" id="ARBA00007599"/>
    </source>
</evidence>
<gene>
    <name evidence="11" type="primary">tsaE</name>
    <name evidence="11" type="ORF">G5B37_01830</name>
</gene>
<evidence type="ECO:0000256" key="3">
    <source>
        <dbReference type="ARBA" id="ARBA00019010"/>
    </source>
</evidence>
<dbReference type="SUPFAM" id="SSF52540">
    <property type="entry name" value="P-loop containing nucleoside triphosphate hydrolases"/>
    <property type="match status" value="1"/>
</dbReference>
<comment type="subcellular location">
    <subcellularLocation>
        <location evidence="1">Cytoplasm</location>
    </subcellularLocation>
</comment>
<dbReference type="EMBL" id="CP049057">
    <property type="protein sequence ID" value="QIE58345.1"/>
    <property type="molecule type" value="Genomic_DNA"/>
</dbReference>
<dbReference type="KEGG" id="mgel:G5B37_01830"/>
<dbReference type="GO" id="GO:0005524">
    <property type="term" value="F:ATP binding"/>
    <property type="evidence" value="ECO:0007669"/>
    <property type="project" value="UniProtKB-KW"/>
</dbReference>
<dbReference type="Gene3D" id="3.40.50.300">
    <property type="entry name" value="P-loop containing nucleotide triphosphate hydrolases"/>
    <property type="match status" value="1"/>
</dbReference>
<proteinExistence type="inferred from homology"/>
<dbReference type="AlphaFoldDB" id="A0A6G6GIE4"/>
<keyword evidence="8" id="KW-0067">ATP-binding</keyword>
<dbReference type="GO" id="GO:0005737">
    <property type="term" value="C:cytoplasm"/>
    <property type="evidence" value="ECO:0007669"/>
    <property type="project" value="UniProtKB-SubCell"/>
</dbReference>
<dbReference type="GO" id="GO:0046872">
    <property type="term" value="F:metal ion binding"/>
    <property type="evidence" value="ECO:0007669"/>
    <property type="project" value="UniProtKB-KW"/>
</dbReference>
<evidence type="ECO:0000256" key="6">
    <source>
        <dbReference type="ARBA" id="ARBA00022723"/>
    </source>
</evidence>
<keyword evidence="5" id="KW-0819">tRNA processing</keyword>
<keyword evidence="9" id="KW-0460">Magnesium</keyword>
<dbReference type="Proteomes" id="UP000505306">
    <property type="component" value="Chromosome"/>
</dbReference>
<keyword evidence="6" id="KW-0479">Metal-binding</keyword>
<evidence type="ECO:0000313" key="12">
    <source>
        <dbReference type="Proteomes" id="UP000505306"/>
    </source>
</evidence>
<protein>
    <recommendedName>
        <fullName evidence="3">tRNA threonylcarbamoyladenosine biosynthesis protein TsaE</fullName>
    </recommendedName>
    <alternativeName>
        <fullName evidence="10">t(6)A37 threonylcarbamoyladenosine biosynthesis protein TsaE</fullName>
    </alternativeName>
</protein>
<comment type="similarity">
    <text evidence="2">Belongs to the TsaE family.</text>
</comment>
<dbReference type="GO" id="GO:0002949">
    <property type="term" value="P:tRNA threonylcarbamoyladenosine modification"/>
    <property type="evidence" value="ECO:0007669"/>
    <property type="project" value="InterPro"/>
</dbReference>
<evidence type="ECO:0000256" key="9">
    <source>
        <dbReference type="ARBA" id="ARBA00022842"/>
    </source>
</evidence>
<reference evidence="11 12" key="1">
    <citation type="submission" date="2020-02" db="EMBL/GenBank/DDBJ databases">
        <title>Complete genome sequence of Flavobacteriaceae bacterium.</title>
        <authorList>
            <person name="Kim S.-J."/>
            <person name="Kim Y.-S."/>
            <person name="Kim K.-H."/>
        </authorList>
    </citation>
    <scope>NUCLEOTIDE SEQUENCE [LARGE SCALE GENOMIC DNA]</scope>
    <source>
        <strain evidence="11 12">RR4-40</strain>
    </source>
</reference>
<dbReference type="GO" id="GO:0016740">
    <property type="term" value="F:transferase activity"/>
    <property type="evidence" value="ECO:0007669"/>
    <property type="project" value="UniProtKB-KW"/>
</dbReference>
<dbReference type="InterPro" id="IPR027417">
    <property type="entry name" value="P-loop_NTPase"/>
</dbReference>
<evidence type="ECO:0000256" key="7">
    <source>
        <dbReference type="ARBA" id="ARBA00022741"/>
    </source>
</evidence>
<dbReference type="PANTHER" id="PTHR33540:SF2">
    <property type="entry name" value="TRNA THREONYLCARBAMOYLADENOSINE BIOSYNTHESIS PROTEIN TSAE"/>
    <property type="match status" value="1"/>
</dbReference>
<dbReference type="PANTHER" id="PTHR33540">
    <property type="entry name" value="TRNA THREONYLCARBAMOYLADENOSINE BIOSYNTHESIS PROTEIN TSAE"/>
    <property type="match status" value="1"/>
</dbReference>
<name>A0A6G6GIE4_9FLAO</name>
<evidence type="ECO:0000256" key="8">
    <source>
        <dbReference type="ARBA" id="ARBA00022840"/>
    </source>
</evidence>
<keyword evidence="11" id="KW-0808">Transferase</keyword>
<keyword evidence="4" id="KW-0963">Cytoplasm</keyword>
<keyword evidence="12" id="KW-1185">Reference proteome</keyword>
<dbReference type="Pfam" id="PF02367">
    <property type="entry name" value="TsaE"/>
    <property type="match status" value="1"/>
</dbReference>